<evidence type="ECO:0000256" key="2">
    <source>
        <dbReference type="ARBA" id="ARBA00023180"/>
    </source>
</evidence>
<gene>
    <name evidence="5" type="ORF">AfA24A6.075</name>
</gene>
<feature type="chain" id="PRO_5004276888" evidence="3">
    <location>
        <begin position="18"/>
        <end position="652"/>
    </location>
</feature>
<reference evidence="5" key="1">
    <citation type="journal article" date="2004" name="Fungal Genet. Biol.">
        <title>Insight into the genome of Aspergillus fumigatus: analysis of a 922 kb region encompassing the nitrate assimilation gene cluster.</title>
        <authorList>
            <person name="Pain A."/>
            <person name="Woodward J."/>
            <person name="Quail M.A."/>
            <person name="Anderson M.J."/>
            <person name="Clark R."/>
            <person name="Collins M."/>
            <person name="Fosker N."/>
            <person name="Fraser A."/>
            <person name="Harris D."/>
            <person name="Larke N."/>
            <person name="Murphy L."/>
            <person name="Humphray S."/>
            <person name="O'Neil S."/>
            <person name="Pertea M."/>
            <person name="Price C."/>
            <person name="Rabbinowitsch E."/>
            <person name="Rajandream M-A."/>
            <person name="Salzberg S."/>
            <person name="Saunders D."/>
            <person name="Seegar K."/>
            <person name="Sharp S."/>
            <person name="Warren T."/>
            <person name="Denning D.W."/>
            <person name="Barrell B."/>
            <person name="Hall N."/>
        </authorList>
    </citation>
    <scope>NUCLEOTIDE SEQUENCE</scope>
</reference>
<dbReference type="PROSITE" id="PS00624">
    <property type="entry name" value="GMC_OXRED_2"/>
    <property type="match status" value="1"/>
</dbReference>
<dbReference type="Pfam" id="PF05199">
    <property type="entry name" value="GMC_oxred_C"/>
    <property type="match status" value="1"/>
</dbReference>
<keyword evidence="2" id="KW-0325">Glycoprotein</keyword>
<dbReference type="InterPro" id="IPR007867">
    <property type="entry name" value="GMC_OxRtase_C"/>
</dbReference>
<dbReference type="EMBL" id="BX649605">
    <property type="protein sequence ID" value="CAE47863.1"/>
    <property type="molecule type" value="Genomic_DNA"/>
</dbReference>
<dbReference type="Gene3D" id="3.30.560.10">
    <property type="entry name" value="Glucose Oxidase, domain 3"/>
    <property type="match status" value="1"/>
</dbReference>
<dbReference type="PANTHER" id="PTHR11552">
    <property type="entry name" value="GLUCOSE-METHANOL-CHOLINE GMC OXIDOREDUCTASE"/>
    <property type="match status" value="1"/>
</dbReference>
<dbReference type="InterPro" id="IPR000172">
    <property type="entry name" value="GMC_OxRdtase_N"/>
</dbReference>
<dbReference type="InterPro" id="IPR012132">
    <property type="entry name" value="GMC_OxRdtase"/>
</dbReference>
<dbReference type="AlphaFoldDB" id="Q6MYZ6"/>
<evidence type="ECO:0000256" key="1">
    <source>
        <dbReference type="ARBA" id="ARBA00010790"/>
    </source>
</evidence>
<feature type="signal peptide" evidence="3">
    <location>
        <begin position="1"/>
        <end position="17"/>
    </location>
</feature>
<dbReference type="Pfam" id="PF00732">
    <property type="entry name" value="GMC_oxred_N"/>
    <property type="match status" value="1"/>
</dbReference>
<dbReference type="Gene3D" id="3.50.50.60">
    <property type="entry name" value="FAD/NAD(P)-binding domain"/>
    <property type="match status" value="1"/>
</dbReference>
<dbReference type="PANTHER" id="PTHR11552:SF138">
    <property type="entry name" value="DEHYDROGENASE PKFF-RELATED"/>
    <property type="match status" value="1"/>
</dbReference>
<name>Q6MYZ6_ASPFM</name>
<proteinExistence type="inferred from homology"/>
<dbReference type="GO" id="GO:0016614">
    <property type="term" value="F:oxidoreductase activity, acting on CH-OH group of donors"/>
    <property type="evidence" value="ECO:0007669"/>
    <property type="project" value="InterPro"/>
</dbReference>
<dbReference type="PIRSF" id="PIRSF000137">
    <property type="entry name" value="Alcohol_oxidase"/>
    <property type="match status" value="1"/>
</dbReference>
<dbReference type="InterPro" id="IPR036188">
    <property type="entry name" value="FAD/NAD-bd_sf"/>
</dbReference>
<dbReference type="GO" id="GO:0044550">
    <property type="term" value="P:secondary metabolite biosynthetic process"/>
    <property type="evidence" value="ECO:0007669"/>
    <property type="project" value="TreeGrafter"/>
</dbReference>
<sequence>MFWPRLALLLLPALAGAFRHGHARNHTFHYVIVGGGTAGIPIGTRLAQAGYEVAIVEAGGWYEDSEPIISSTPAFGFANNAANDWGFMVEPQPGMGGRVFGYPRGKCVGGSSARNSQLLRKYTRAPVGAFQRWADQVGDQSYAWSEFERFFQKGTNFTAPDPDRRAHNATPGYHPGAFSSGGGPLTVTYANWASPISSWIQRAMRAVGIHDAGDFNSGRIMGSQYFALTTTPETQERASAANTYLKEFADLPNLTVYTETVAKRILFDDTKTATGVVVEMAGLEHTLAVDKEVILSAGALQSPQLLMVSGVGPARTLDSLDIPIVHDSPYVGQNLIDHVWFGAAYRVNVPTWTQWANDAFDMLRLYVDNYRQHRQGPLTANAGDFGAFEKVPSHLRAAFTAKTLQDLAEFPDDWPEVEYIVSPMYLGDFNDPLGRQPKDGYQYASITAALVAPVSRGNVTIQSADSRDPPVINTNTLGSATDQQVAIAAFKRLREIFEAPELAPVRLGDEYYPGKHSVRTDAEILQFIQQNGLAFYHAGSSCAMGDPDAVNSTAVVDSKARVIGIKGVRVVDAAYVMVSDCTRRDPTLGCGTNSHDRALPFLPPSHIQSAICMFIALSPGSSQHVLYCYALAEKIAEEIVNEAAKEPARVEL</sequence>
<dbReference type="SMR" id="Q6MYZ6"/>
<accession>Q6MYZ6</accession>
<protein>
    <submittedName>
        <fullName evidence="5">Versicolorin b synthase-like protein, putative</fullName>
    </submittedName>
</protein>
<dbReference type="SUPFAM" id="SSF51905">
    <property type="entry name" value="FAD/NAD(P)-binding domain"/>
    <property type="match status" value="1"/>
</dbReference>
<keyword evidence="3" id="KW-0732">Signal</keyword>
<evidence type="ECO:0000313" key="5">
    <source>
        <dbReference type="EMBL" id="CAE47863.1"/>
    </source>
</evidence>
<evidence type="ECO:0000259" key="4">
    <source>
        <dbReference type="PROSITE" id="PS00624"/>
    </source>
</evidence>
<comment type="similarity">
    <text evidence="1">Belongs to the GMC oxidoreductase family.</text>
</comment>
<evidence type="ECO:0000256" key="3">
    <source>
        <dbReference type="SAM" id="SignalP"/>
    </source>
</evidence>
<dbReference type="SUPFAM" id="SSF54373">
    <property type="entry name" value="FAD-linked reductases, C-terminal domain"/>
    <property type="match status" value="1"/>
</dbReference>
<feature type="domain" description="Glucose-methanol-choline oxidoreductase N-terminal" evidence="4">
    <location>
        <begin position="298"/>
        <end position="312"/>
    </location>
</feature>
<organism evidence="5">
    <name type="scientific">Aspergillus fumigatus</name>
    <name type="common">Neosartorya fumigata</name>
    <dbReference type="NCBI Taxonomy" id="746128"/>
    <lineage>
        <taxon>Eukaryota</taxon>
        <taxon>Fungi</taxon>
        <taxon>Dikarya</taxon>
        <taxon>Ascomycota</taxon>
        <taxon>Pezizomycotina</taxon>
        <taxon>Eurotiomycetes</taxon>
        <taxon>Eurotiomycetidae</taxon>
        <taxon>Eurotiales</taxon>
        <taxon>Aspergillaceae</taxon>
        <taxon>Aspergillus</taxon>
        <taxon>Aspergillus subgen. Fumigati</taxon>
    </lineage>
</organism>
<dbReference type="GO" id="GO:0050660">
    <property type="term" value="F:flavin adenine dinucleotide binding"/>
    <property type="evidence" value="ECO:0007669"/>
    <property type="project" value="InterPro"/>
</dbReference>